<dbReference type="SMART" id="SM00345">
    <property type="entry name" value="HTH_GNTR"/>
    <property type="match status" value="1"/>
</dbReference>
<dbReference type="InterPro" id="IPR008920">
    <property type="entry name" value="TF_FadR/GntR_C"/>
</dbReference>
<evidence type="ECO:0000259" key="4">
    <source>
        <dbReference type="PROSITE" id="PS50949"/>
    </source>
</evidence>
<name>A0A7W9KQU0_9PSEU</name>
<dbReference type="InterPro" id="IPR036388">
    <property type="entry name" value="WH-like_DNA-bd_sf"/>
</dbReference>
<evidence type="ECO:0000313" key="6">
    <source>
        <dbReference type="Proteomes" id="UP000585638"/>
    </source>
</evidence>
<dbReference type="Proteomes" id="UP000585638">
    <property type="component" value="Unassembled WGS sequence"/>
</dbReference>
<dbReference type="CDD" id="cd07377">
    <property type="entry name" value="WHTH_GntR"/>
    <property type="match status" value="1"/>
</dbReference>
<reference evidence="5 6" key="1">
    <citation type="submission" date="2020-08" db="EMBL/GenBank/DDBJ databases">
        <title>Sequencing the genomes of 1000 actinobacteria strains.</title>
        <authorList>
            <person name="Klenk H.-P."/>
        </authorList>
    </citation>
    <scope>NUCLEOTIDE SEQUENCE [LARGE SCALE GENOMIC DNA]</scope>
    <source>
        <strain evidence="5 6">DSM 43851</strain>
    </source>
</reference>
<dbReference type="InterPro" id="IPR000524">
    <property type="entry name" value="Tscrpt_reg_HTH_GntR"/>
</dbReference>
<dbReference type="SUPFAM" id="SSF46785">
    <property type="entry name" value="Winged helix' DNA-binding domain"/>
    <property type="match status" value="1"/>
</dbReference>
<gene>
    <name evidence="5" type="ORF">BJ998_008194</name>
</gene>
<dbReference type="AlphaFoldDB" id="A0A7W9KQU0"/>
<evidence type="ECO:0000256" key="1">
    <source>
        <dbReference type="ARBA" id="ARBA00023015"/>
    </source>
</evidence>
<feature type="domain" description="HTH gntR-type" evidence="4">
    <location>
        <begin position="26"/>
        <end position="93"/>
    </location>
</feature>
<dbReference type="InterPro" id="IPR011711">
    <property type="entry name" value="GntR_C"/>
</dbReference>
<dbReference type="PROSITE" id="PS50949">
    <property type="entry name" value="HTH_GNTR"/>
    <property type="match status" value="1"/>
</dbReference>
<protein>
    <submittedName>
        <fullName evidence="5">DNA-binding GntR family transcriptional regulator</fullName>
    </submittedName>
</protein>
<dbReference type="PANTHER" id="PTHR43537">
    <property type="entry name" value="TRANSCRIPTIONAL REGULATOR, GNTR FAMILY"/>
    <property type="match status" value="1"/>
</dbReference>
<organism evidence="5 6">
    <name type="scientific">Kutzneria kofuensis</name>
    <dbReference type="NCBI Taxonomy" id="103725"/>
    <lineage>
        <taxon>Bacteria</taxon>
        <taxon>Bacillati</taxon>
        <taxon>Actinomycetota</taxon>
        <taxon>Actinomycetes</taxon>
        <taxon>Pseudonocardiales</taxon>
        <taxon>Pseudonocardiaceae</taxon>
        <taxon>Kutzneria</taxon>
    </lineage>
</organism>
<dbReference type="Gene3D" id="1.10.10.10">
    <property type="entry name" value="Winged helix-like DNA-binding domain superfamily/Winged helix DNA-binding domain"/>
    <property type="match status" value="1"/>
</dbReference>
<comment type="caution">
    <text evidence="5">The sequence shown here is derived from an EMBL/GenBank/DDBJ whole genome shotgun (WGS) entry which is preliminary data.</text>
</comment>
<keyword evidence="1" id="KW-0805">Transcription regulation</keyword>
<evidence type="ECO:0000256" key="3">
    <source>
        <dbReference type="ARBA" id="ARBA00023163"/>
    </source>
</evidence>
<dbReference type="SMART" id="SM00895">
    <property type="entry name" value="FCD"/>
    <property type="match status" value="1"/>
</dbReference>
<dbReference type="Pfam" id="PF07729">
    <property type="entry name" value="FCD"/>
    <property type="match status" value="1"/>
</dbReference>
<dbReference type="GO" id="GO:0003677">
    <property type="term" value="F:DNA binding"/>
    <property type="evidence" value="ECO:0007669"/>
    <property type="project" value="UniProtKB-KW"/>
</dbReference>
<dbReference type="Pfam" id="PF00392">
    <property type="entry name" value="GntR"/>
    <property type="match status" value="1"/>
</dbReference>
<proteinExistence type="predicted"/>
<dbReference type="InterPro" id="IPR036390">
    <property type="entry name" value="WH_DNA-bd_sf"/>
</dbReference>
<dbReference type="EMBL" id="JACHIR010000002">
    <property type="protein sequence ID" value="MBB5896935.1"/>
    <property type="molecule type" value="Genomic_DNA"/>
</dbReference>
<keyword evidence="6" id="KW-1185">Reference proteome</keyword>
<evidence type="ECO:0000313" key="5">
    <source>
        <dbReference type="EMBL" id="MBB5896935.1"/>
    </source>
</evidence>
<accession>A0A7W9KQU0</accession>
<dbReference type="PANTHER" id="PTHR43537:SF5">
    <property type="entry name" value="UXU OPERON TRANSCRIPTIONAL REGULATOR"/>
    <property type="match status" value="1"/>
</dbReference>
<sequence>MTVPENGDRPGSDVLRQMLRDGRTDVSLVDRIVEDLARQIIDGTLPPGADVNSVELAKRYGSSRTPVREALLTLEREGLVDVPARRRPRVAPVTLTQARELYEIRASLHTLVSELIVSNADDQDLEVLHVWQGHLRDDAARGDVDAYFWHNVTFRQAEAEVSGNRQLTRLLSSLGLRTLQLRHVSLSLPGRLDRSVEDHERLLAAYADRDATLAAALTRSIIMRGLQAIEASGWSGLDSD</sequence>
<dbReference type="Gene3D" id="1.20.120.530">
    <property type="entry name" value="GntR ligand-binding domain-like"/>
    <property type="match status" value="1"/>
</dbReference>
<keyword evidence="2 5" id="KW-0238">DNA-binding</keyword>
<keyword evidence="3" id="KW-0804">Transcription</keyword>
<evidence type="ECO:0000256" key="2">
    <source>
        <dbReference type="ARBA" id="ARBA00023125"/>
    </source>
</evidence>
<dbReference type="GO" id="GO:0003700">
    <property type="term" value="F:DNA-binding transcription factor activity"/>
    <property type="evidence" value="ECO:0007669"/>
    <property type="project" value="InterPro"/>
</dbReference>
<dbReference type="SUPFAM" id="SSF48008">
    <property type="entry name" value="GntR ligand-binding domain-like"/>
    <property type="match status" value="1"/>
</dbReference>